<dbReference type="InterPro" id="IPR003593">
    <property type="entry name" value="AAA+_ATPase"/>
</dbReference>
<dbReference type="InterPro" id="IPR001611">
    <property type="entry name" value="Leu-rich_rpt"/>
</dbReference>
<comment type="caution">
    <text evidence="5">The sequence shown here is derived from an EMBL/GenBank/DDBJ whole genome shotgun (WGS) entry which is preliminary data.</text>
</comment>
<evidence type="ECO:0000256" key="1">
    <source>
        <dbReference type="ARBA" id="ARBA00022528"/>
    </source>
</evidence>
<dbReference type="SUPFAM" id="SSF52540">
    <property type="entry name" value="P-loop containing nucleoside triphosphate hydrolases"/>
    <property type="match status" value="1"/>
</dbReference>
<dbReference type="SMART" id="SM00369">
    <property type="entry name" value="LRR_TYP"/>
    <property type="match status" value="9"/>
</dbReference>
<dbReference type="SUPFAM" id="SSF52058">
    <property type="entry name" value="L domain-like"/>
    <property type="match status" value="3"/>
</dbReference>
<dbReference type="Proteomes" id="UP000825935">
    <property type="component" value="Chromosome 38"/>
</dbReference>
<protein>
    <recommendedName>
        <fullName evidence="4">AAA+ ATPase domain-containing protein</fullName>
    </recommendedName>
</protein>
<proteinExistence type="predicted"/>
<dbReference type="GO" id="GO:0043531">
    <property type="term" value="F:ADP binding"/>
    <property type="evidence" value="ECO:0007669"/>
    <property type="project" value="InterPro"/>
</dbReference>
<keyword evidence="1" id="KW-0934">Plastid</keyword>
<dbReference type="InterPro" id="IPR027417">
    <property type="entry name" value="P-loop_NTPase"/>
</dbReference>
<evidence type="ECO:0000256" key="2">
    <source>
        <dbReference type="ARBA" id="ARBA00022614"/>
    </source>
</evidence>
<keyword evidence="6" id="KW-1185">Reference proteome</keyword>
<dbReference type="InterPro" id="IPR042197">
    <property type="entry name" value="Apaf_helical"/>
</dbReference>
<accession>A0A8T2Q1W5</accession>
<dbReference type="Gene3D" id="3.80.10.10">
    <property type="entry name" value="Ribonuclease Inhibitor"/>
    <property type="match status" value="5"/>
</dbReference>
<feature type="domain" description="AAA+ ATPase" evidence="4">
    <location>
        <begin position="138"/>
        <end position="328"/>
    </location>
</feature>
<dbReference type="EMBL" id="CM035443">
    <property type="protein sequence ID" value="KAH7277862.1"/>
    <property type="molecule type" value="Genomic_DNA"/>
</dbReference>
<dbReference type="InterPro" id="IPR003591">
    <property type="entry name" value="Leu-rich_rpt_typical-subtyp"/>
</dbReference>
<gene>
    <name evidence="5" type="ORF">KP509_38G012100</name>
</gene>
<keyword evidence="1" id="KW-0150">Chloroplast</keyword>
<evidence type="ECO:0000313" key="6">
    <source>
        <dbReference type="Proteomes" id="UP000825935"/>
    </source>
</evidence>
<dbReference type="OrthoDB" id="2018313at2759"/>
<reference evidence="5" key="1">
    <citation type="submission" date="2021-08" db="EMBL/GenBank/DDBJ databases">
        <title>WGS assembly of Ceratopteris richardii.</title>
        <authorList>
            <person name="Marchant D.B."/>
            <person name="Chen G."/>
            <person name="Jenkins J."/>
            <person name="Shu S."/>
            <person name="Leebens-Mack J."/>
            <person name="Grimwood J."/>
            <person name="Schmutz J."/>
            <person name="Soltis P."/>
            <person name="Soltis D."/>
            <person name="Chen Z.-H."/>
        </authorList>
    </citation>
    <scope>NUCLEOTIDE SEQUENCE</scope>
    <source>
        <strain evidence="5">Whitten #5841</strain>
        <tissue evidence="5">Leaf</tissue>
    </source>
</reference>
<keyword evidence="2" id="KW-0433">Leucine-rich repeat</keyword>
<dbReference type="PRINTS" id="PR00364">
    <property type="entry name" value="DISEASERSIST"/>
</dbReference>
<dbReference type="PANTHER" id="PTHR11017:SF385">
    <property type="entry name" value="DISEASE RESISTANCE PROTEIN (TIR-NBS-LRR CLASS)-RELATED"/>
    <property type="match status" value="1"/>
</dbReference>
<dbReference type="OMA" id="GCAGLYE"/>
<dbReference type="GO" id="GO:0006952">
    <property type="term" value="P:defense response"/>
    <property type="evidence" value="ECO:0007669"/>
    <property type="project" value="InterPro"/>
</dbReference>
<evidence type="ECO:0000313" key="5">
    <source>
        <dbReference type="EMBL" id="KAH7277862.1"/>
    </source>
</evidence>
<dbReference type="SMART" id="SM00382">
    <property type="entry name" value="AAA"/>
    <property type="match status" value="1"/>
</dbReference>
<keyword evidence="3" id="KW-0677">Repeat</keyword>
<name>A0A8T2Q1W5_CERRI</name>
<evidence type="ECO:0000259" key="4">
    <source>
        <dbReference type="SMART" id="SM00382"/>
    </source>
</evidence>
<organism evidence="5 6">
    <name type="scientific">Ceratopteris richardii</name>
    <name type="common">Triangle waterfern</name>
    <dbReference type="NCBI Taxonomy" id="49495"/>
    <lineage>
        <taxon>Eukaryota</taxon>
        <taxon>Viridiplantae</taxon>
        <taxon>Streptophyta</taxon>
        <taxon>Embryophyta</taxon>
        <taxon>Tracheophyta</taxon>
        <taxon>Polypodiopsida</taxon>
        <taxon>Polypodiidae</taxon>
        <taxon>Polypodiales</taxon>
        <taxon>Pteridineae</taxon>
        <taxon>Pteridaceae</taxon>
        <taxon>Parkerioideae</taxon>
        <taxon>Ceratopteris</taxon>
    </lineage>
</organism>
<dbReference type="Gene3D" id="3.40.50.300">
    <property type="entry name" value="P-loop containing nucleotide triphosphate hydrolases"/>
    <property type="match status" value="1"/>
</dbReference>
<dbReference type="InterPro" id="IPR044974">
    <property type="entry name" value="Disease_R_plants"/>
</dbReference>
<dbReference type="InterPro" id="IPR032675">
    <property type="entry name" value="LRR_dom_sf"/>
</dbReference>
<sequence>MLGLDVHFVSKESLSIDSTSLENSQVILCIISRSFSIHEFKGMLSNVAAHHSKVLYVSYGPHPTNESTSKPCFKMEVNFEESELQKAEFKSMVSEVVCALNKGRDEIMEATIFPVSLKERVEEMWAKMSSYFSGRNKAVQCFGLLGMGGVGKTTTALSIYNTIQKQFEGSFFSLNTRARVTADPSSLVSLQKEILQSLLSKTKYGDGRLRMHGKELLLSSRTDSIEDEVHGNTLLSSELNGINTLAFLRSSNEGHGNALLSCKLRGINAFVVLDDVDSIAQLEALYNPLCSSLGPNSLVLITSRDRKILEHAQSRHIFDIKVLNKKSSQRLFKWHAFLKPEAPPHLIEVSENVIDACNGLPLSLKVMGAHLYRERDLDYWNGSLKCLKENEKDIFSVLRRSLDGLESNQRDSFLDISCFFVGYSDVICRAYLEGVYGVGWTHLKVLNNRCLLTFEKEEGNCDTKQRSIGMHDQLRDMGRHIVRKEEKNRAWDEESARDVLKDERTRSALRGLSINSAVTLPYEAVTCASLPQLSFLRVVDDSHDGESLHGSNCAGNVLQNVRCEELRLLGWRNAPFRELPPGLASMNLRVLDLRDSRISQLPARAAFMNLRYLDLAATNISSVPSEIFSINLQYMDLSRTKINELPRDVDCPNLRRLYLSDTEISQVPHGLYSTILEILDLSGTNISEVPEADFPNLLELDMKGCKGLKRLPPTFGASMPFLQYLDMEECECLEALDSSIGKLTDLRQLWLSDCHRLTRLPEEMTRLQSLEQLGLVECTSLETLSFLPTTLQKLWLSRCSSLQTVNASLPNLQHFSSQFCTNLKTPPTELGACMRELCLMQCGGLKEFFAGNQASFFGELSCLEFLELQDCTYLETLSVLPTTLQKLYLHGCSSLQTINAALPNLQVLNVNYCRNLKTLPTRLGARIRELSLCECESLYEWLATNQASFFGEFPCLEFLDLQRWKYLDTLSFLPTTLQKLWLNGCSSLQTVNAPLPNLQQLHAQQCTNLKSLPTELGGSMQELCLRGCDGLPQLLATNHESCFGEISCLEFLDLQECTSLETLSFLPATLQKLWLNGCSSLQTINASLPNLRELYAAGCTNLKTIPTELGACMRELALKGCAGLYESLATNEASFFGELSCLAFLDLQGWTSLETLSFLPTTLQKLWLNGCRSLQTLNASLPNLRELHAAGCTNLKTIPTELGACMRELGLKGCAGLYEWLATNEASFFGELPCLEFLDLREWTSLETLSFLPTTLEKLSLNLCSSLQTVNASLPKLREISALGCINLKTLPTELGACMRELYLGGCRNLKTLPTELGACMQELFLVGCDGLYEWLATNQASFFKGLCSLKMLNLSACTCLKTLSSLPTTLERLVLIGCTQPEFVDLGSDSFTNLKRLDIRGCPRLRSLPPEIESR</sequence>
<dbReference type="Gene3D" id="1.10.8.430">
    <property type="entry name" value="Helical domain of apoptotic protease-activating factors"/>
    <property type="match status" value="1"/>
</dbReference>
<dbReference type="Pfam" id="PF13855">
    <property type="entry name" value="LRR_8"/>
    <property type="match status" value="1"/>
</dbReference>
<dbReference type="PANTHER" id="PTHR11017">
    <property type="entry name" value="LEUCINE-RICH REPEAT-CONTAINING PROTEIN"/>
    <property type="match status" value="1"/>
</dbReference>
<evidence type="ECO:0000256" key="3">
    <source>
        <dbReference type="ARBA" id="ARBA00022737"/>
    </source>
</evidence>